<dbReference type="Proteomes" id="UP000563094">
    <property type="component" value="Unassembled WGS sequence"/>
</dbReference>
<dbReference type="RefSeq" id="WP_343049636.1">
    <property type="nucleotide sequence ID" value="NZ_JACJIQ010000006.1"/>
</dbReference>
<dbReference type="Pfam" id="PF04002">
    <property type="entry name" value="RadC"/>
    <property type="match status" value="1"/>
</dbReference>
<dbReference type="SUPFAM" id="SSF102712">
    <property type="entry name" value="JAB1/MPN domain"/>
    <property type="match status" value="1"/>
</dbReference>
<keyword evidence="3" id="KW-0378">Hydrolase</keyword>
<dbReference type="InterPro" id="IPR025657">
    <property type="entry name" value="RadC_JAB"/>
</dbReference>
<evidence type="ECO:0000256" key="4">
    <source>
        <dbReference type="ARBA" id="ARBA00022833"/>
    </source>
</evidence>
<dbReference type="EMBL" id="JACJIQ010000006">
    <property type="protein sequence ID" value="MBA9077130.1"/>
    <property type="molecule type" value="Genomic_DNA"/>
</dbReference>
<dbReference type="GO" id="GO:0008237">
    <property type="term" value="F:metallopeptidase activity"/>
    <property type="evidence" value="ECO:0007669"/>
    <property type="project" value="UniProtKB-KW"/>
</dbReference>
<evidence type="ECO:0000256" key="5">
    <source>
        <dbReference type="ARBA" id="ARBA00023049"/>
    </source>
</evidence>
<evidence type="ECO:0000256" key="3">
    <source>
        <dbReference type="ARBA" id="ARBA00022801"/>
    </source>
</evidence>
<dbReference type="AlphaFoldDB" id="A0A839GF54"/>
<evidence type="ECO:0000256" key="2">
    <source>
        <dbReference type="ARBA" id="ARBA00022723"/>
    </source>
</evidence>
<dbReference type="InterPro" id="IPR001405">
    <property type="entry name" value="UPF0758"/>
</dbReference>
<dbReference type="PROSITE" id="PS50249">
    <property type="entry name" value="MPN"/>
    <property type="match status" value="1"/>
</dbReference>
<evidence type="ECO:0000256" key="1">
    <source>
        <dbReference type="ARBA" id="ARBA00022670"/>
    </source>
</evidence>
<name>A0A839GF54_9BACT</name>
<dbReference type="GO" id="GO:0006508">
    <property type="term" value="P:proteolysis"/>
    <property type="evidence" value="ECO:0007669"/>
    <property type="project" value="UniProtKB-KW"/>
</dbReference>
<keyword evidence="2" id="KW-0479">Metal-binding</keyword>
<sequence length="133" mass="14396">MLLLNRANRVLGLYELSTGGVAAPKLIFVATLKSCASAIVLCHNHPSGNLSPSSADIQLSKKLKEGGSLLGHIINTSEGVLLLRRFVLSVDYFRKKQCKGFPYSRGRRENYIRSAGGYTGKEDSSGKPLASWA</sequence>
<organism evidence="7 8">
    <name type="scientific">Rufibacter quisquiliarum</name>
    <dbReference type="NCBI Taxonomy" id="1549639"/>
    <lineage>
        <taxon>Bacteria</taxon>
        <taxon>Pseudomonadati</taxon>
        <taxon>Bacteroidota</taxon>
        <taxon>Cytophagia</taxon>
        <taxon>Cytophagales</taxon>
        <taxon>Hymenobacteraceae</taxon>
        <taxon>Rufibacter</taxon>
    </lineage>
</organism>
<protein>
    <recommendedName>
        <fullName evidence="6">MPN domain-containing protein</fullName>
    </recommendedName>
</protein>
<proteinExistence type="predicted"/>
<dbReference type="Gene3D" id="3.40.140.10">
    <property type="entry name" value="Cytidine Deaminase, domain 2"/>
    <property type="match status" value="1"/>
</dbReference>
<evidence type="ECO:0000313" key="8">
    <source>
        <dbReference type="Proteomes" id="UP000563094"/>
    </source>
</evidence>
<accession>A0A839GF54</accession>
<keyword evidence="1" id="KW-0645">Protease</keyword>
<keyword evidence="5" id="KW-0482">Metalloprotease</keyword>
<dbReference type="PANTHER" id="PTHR30471:SF3">
    <property type="entry name" value="UPF0758 PROTEIN YEES-RELATED"/>
    <property type="match status" value="1"/>
</dbReference>
<dbReference type="PANTHER" id="PTHR30471">
    <property type="entry name" value="DNA REPAIR PROTEIN RADC"/>
    <property type="match status" value="1"/>
</dbReference>
<dbReference type="InterPro" id="IPR020891">
    <property type="entry name" value="UPF0758_CS"/>
</dbReference>
<dbReference type="InterPro" id="IPR037518">
    <property type="entry name" value="MPN"/>
</dbReference>
<feature type="domain" description="MPN" evidence="6">
    <location>
        <begin position="1"/>
        <end position="92"/>
    </location>
</feature>
<reference evidence="7 8" key="1">
    <citation type="submission" date="2020-08" db="EMBL/GenBank/DDBJ databases">
        <title>Genomic Encyclopedia of Type Strains, Phase IV (KMG-IV): sequencing the most valuable type-strain genomes for metagenomic binning, comparative biology and taxonomic classification.</title>
        <authorList>
            <person name="Goeker M."/>
        </authorList>
    </citation>
    <scope>NUCLEOTIDE SEQUENCE [LARGE SCALE GENOMIC DNA]</scope>
    <source>
        <strain evidence="7 8">DSM 29854</strain>
    </source>
</reference>
<keyword evidence="8" id="KW-1185">Reference proteome</keyword>
<comment type="caution">
    <text evidence="7">The sequence shown here is derived from an EMBL/GenBank/DDBJ whole genome shotgun (WGS) entry which is preliminary data.</text>
</comment>
<evidence type="ECO:0000313" key="7">
    <source>
        <dbReference type="EMBL" id="MBA9077130.1"/>
    </source>
</evidence>
<evidence type="ECO:0000259" key="6">
    <source>
        <dbReference type="PROSITE" id="PS50249"/>
    </source>
</evidence>
<dbReference type="GO" id="GO:0046872">
    <property type="term" value="F:metal ion binding"/>
    <property type="evidence" value="ECO:0007669"/>
    <property type="project" value="UniProtKB-KW"/>
</dbReference>
<keyword evidence="4" id="KW-0862">Zinc</keyword>
<dbReference type="PROSITE" id="PS01302">
    <property type="entry name" value="UPF0758"/>
    <property type="match status" value="1"/>
</dbReference>
<gene>
    <name evidence="7" type="ORF">FHS90_001841</name>
</gene>